<proteinExistence type="predicted"/>
<protein>
    <submittedName>
        <fullName evidence="2">Uncharacterized protein</fullName>
    </submittedName>
</protein>
<feature type="compositionally biased region" description="Gly residues" evidence="1">
    <location>
        <begin position="361"/>
        <end position="378"/>
    </location>
</feature>
<feature type="compositionally biased region" description="Low complexity" evidence="1">
    <location>
        <begin position="350"/>
        <end position="360"/>
    </location>
</feature>
<accession>A0A2K3DMS0</accession>
<organism evidence="2 3">
    <name type="scientific">Chlamydomonas reinhardtii</name>
    <name type="common">Chlamydomonas smithii</name>
    <dbReference type="NCBI Taxonomy" id="3055"/>
    <lineage>
        <taxon>Eukaryota</taxon>
        <taxon>Viridiplantae</taxon>
        <taxon>Chlorophyta</taxon>
        <taxon>core chlorophytes</taxon>
        <taxon>Chlorophyceae</taxon>
        <taxon>CS clade</taxon>
        <taxon>Chlamydomonadales</taxon>
        <taxon>Chlamydomonadaceae</taxon>
        <taxon>Chlamydomonas</taxon>
    </lineage>
</organism>
<feature type="region of interest" description="Disordered" evidence="1">
    <location>
        <begin position="350"/>
        <end position="420"/>
    </location>
</feature>
<dbReference type="Gene3D" id="3.30.420.40">
    <property type="match status" value="1"/>
</dbReference>
<sequence length="925" mass="96729">MMILTPAGSSAAALHAASSGGRSRTRLSGASTRRGICCSSHGPASYSFATGLPSKRLSCAGAAAGAFRGSRSAPLRNRIIAAAAAPRSPPGSSTSSTLGADPPQKNAADAAGGGHKPQQPAAVIGIDFGTSGSGYMAVVLPAPGRAKQTTMCTAWPDCPEASGDSKTRTALLYRGSKVDSFGWTAWKRWAGMTEAERRKEDWCYVEGFKLLLDGEDSGSVSSSGDGGSSLAPPDELVATGVSSQLPRGKGATEVVSDFLAELRKYVTKRLQGPRPAAGATATATAAPAPPALDMKSVVWCVTVPALWHEAAKQRLRRAASMAGFMATNNPDSLILALEPEAAAVAVVATGSSSGGSTSCISGGGSSSGSGSDGTGGGLVLTQVTSDPGTTDAAGPSKASAAAAGQQQQHQHQHQHQQHTRLADGDVVLVVDCGGGTADITMHEVVIDEGAVGAGGGKAPPAVHLYEAAVGCGIKAGGRFVDAALFALLRGHVGPEVWDEWKKLHPGEWTDFAMRWETTKRVIKGGHVDLQLPPGLVAMRRQQPPAPQPPVSGSAAGPDQARPPQERPLRQLEEEEQEHEEEEEEEEGGASAAPATGRRQGLEGWMTERLRWGRGHTSPQTMNERRAAADANSKSISGSRKSSSGGNGSSRGSSSNQQQQQQQPLPQDGVILDSITGVVQLSERVLEAEVFGPVMEQIVVAAAEVEARGREQDKRLTKVLLAGGFGNSRLLQRRLLRLAGEWGVPLVLPRDPGAAVVTGAALLGLEPSFVVARRSRLTYGVRCRAPWTVAFAESAAAFGYPQRVWRDEDGTIDADDVFETFVHAGQLVGTNEVVKRVFCPNSSTSTATQCDLYCTPAALATCVAEPGMRRLATVTLPLPEGWLKAVGRRTDYAVQVEMHFGTSEIKMAVSDPHTREAVLAPHVDWR</sequence>
<dbReference type="GeneID" id="5722004"/>
<dbReference type="KEGG" id="cre:CHLRE_06g262950v5"/>
<reference evidence="2 3" key="1">
    <citation type="journal article" date="2007" name="Science">
        <title>The Chlamydomonas genome reveals the evolution of key animal and plant functions.</title>
        <authorList>
            <person name="Merchant S.S."/>
            <person name="Prochnik S.E."/>
            <person name="Vallon O."/>
            <person name="Harris E.H."/>
            <person name="Karpowicz S.J."/>
            <person name="Witman G.B."/>
            <person name="Terry A."/>
            <person name="Salamov A."/>
            <person name="Fritz-Laylin L.K."/>
            <person name="Marechal-Drouard L."/>
            <person name="Marshall W.F."/>
            <person name="Qu L.H."/>
            <person name="Nelson D.R."/>
            <person name="Sanderfoot A.A."/>
            <person name="Spalding M.H."/>
            <person name="Kapitonov V.V."/>
            <person name="Ren Q."/>
            <person name="Ferris P."/>
            <person name="Lindquist E."/>
            <person name="Shapiro H."/>
            <person name="Lucas S.M."/>
            <person name="Grimwood J."/>
            <person name="Schmutz J."/>
            <person name="Cardol P."/>
            <person name="Cerutti H."/>
            <person name="Chanfreau G."/>
            <person name="Chen C.L."/>
            <person name="Cognat V."/>
            <person name="Croft M.T."/>
            <person name="Dent R."/>
            <person name="Dutcher S."/>
            <person name="Fernandez E."/>
            <person name="Fukuzawa H."/>
            <person name="Gonzalez-Ballester D."/>
            <person name="Gonzalez-Halphen D."/>
            <person name="Hallmann A."/>
            <person name="Hanikenne M."/>
            <person name="Hippler M."/>
            <person name="Inwood W."/>
            <person name="Jabbari K."/>
            <person name="Kalanon M."/>
            <person name="Kuras R."/>
            <person name="Lefebvre P.A."/>
            <person name="Lemaire S.D."/>
            <person name="Lobanov A.V."/>
            <person name="Lohr M."/>
            <person name="Manuell A."/>
            <person name="Meier I."/>
            <person name="Mets L."/>
            <person name="Mittag M."/>
            <person name="Mittelmeier T."/>
            <person name="Moroney J.V."/>
            <person name="Moseley J."/>
            <person name="Napoli C."/>
            <person name="Nedelcu A.M."/>
            <person name="Niyogi K."/>
            <person name="Novoselov S.V."/>
            <person name="Paulsen I.T."/>
            <person name="Pazour G."/>
            <person name="Purton S."/>
            <person name="Ral J.P."/>
            <person name="Riano-Pachon D.M."/>
            <person name="Riekhof W."/>
            <person name="Rymarquis L."/>
            <person name="Schroda M."/>
            <person name="Stern D."/>
            <person name="Umen J."/>
            <person name="Willows R."/>
            <person name="Wilson N."/>
            <person name="Zimmer S.L."/>
            <person name="Allmer J."/>
            <person name="Balk J."/>
            <person name="Bisova K."/>
            <person name="Chen C.J."/>
            <person name="Elias M."/>
            <person name="Gendler K."/>
            <person name="Hauser C."/>
            <person name="Lamb M.R."/>
            <person name="Ledford H."/>
            <person name="Long J.C."/>
            <person name="Minagawa J."/>
            <person name="Page M.D."/>
            <person name="Pan J."/>
            <person name="Pootakham W."/>
            <person name="Roje S."/>
            <person name="Rose A."/>
            <person name="Stahlberg E."/>
            <person name="Terauchi A.M."/>
            <person name="Yang P."/>
            <person name="Ball S."/>
            <person name="Bowler C."/>
            <person name="Dieckmann C.L."/>
            <person name="Gladyshev V.N."/>
            <person name="Green P."/>
            <person name="Jorgensen R."/>
            <person name="Mayfield S."/>
            <person name="Mueller-Roeber B."/>
            <person name="Rajamani S."/>
            <person name="Sayre R.T."/>
            <person name="Brokstein P."/>
            <person name="Dubchak I."/>
            <person name="Goodstein D."/>
            <person name="Hornick L."/>
            <person name="Huang Y.W."/>
            <person name="Jhaveri J."/>
            <person name="Luo Y."/>
            <person name="Martinez D."/>
            <person name="Ngau W.C."/>
            <person name="Otillar B."/>
            <person name="Poliakov A."/>
            <person name="Porter A."/>
            <person name="Szajkowski L."/>
            <person name="Werner G."/>
            <person name="Zhou K."/>
            <person name="Grigoriev I.V."/>
            <person name="Rokhsar D.S."/>
            <person name="Grossman A.R."/>
        </authorList>
    </citation>
    <scope>NUCLEOTIDE SEQUENCE [LARGE SCALE GENOMIC DNA]</scope>
    <source>
        <strain evidence="3">CC-503</strain>
    </source>
</reference>
<name>A0A2K3DMS0_CHLRE</name>
<gene>
    <name evidence="2" type="ORF">CHLRE_06g262950v5</name>
</gene>
<evidence type="ECO:0000256" key="1">
    <source>
        <dbReference type="SAM" id="MobiDB-lite"/>
    </source>
</evidence>
<evidence type="ECO:0000313" key="3">
    <source>
        <dbReference type="Proteomes" id="UP000006906"/>
    </source>
</evidence>
<dbReference type="Proteomes" id="UP000006906">
    <property type="component" value="Chromosome 6"/>
</dbReference>
<feature type="compositionally biased region" description="Low complexity" evidence="1">
    <location>
        <begin position="392"/>
        <end position="409"/>
    </location>
</feature>
<dbReference type="AlphaFoldDB" id="A0A2K3DMS0"/>
<dbReference type="SUPFAM" id="SSF53067">
    <property type="entry name" value="Actin-like ATPase domain"/>
    <property type="match status" value="2"/>
</dbReference>
<feature type="compositionally biased region" description="Acidic residues" evidence="1">
    <location>
        <begin position="572"/>
        <end position="587"/>
    </location>
</feature>
<dbReference type="EMBL" id="CM008967">
    <property type="protein sequence ID" value="PNW81846.1"/>
    <property type="molecule type" value="Genomic_DNA"/>
</dbReference>
<keyword evidence="3" id="KW-1185">Reference proteome</keyword>
<dbReference type="InterPro" id="IPR043129">
    <property type="entry name" value="ATPase_NBD"/>
</dbReference>
<dbReference type="PANTHER" id="PTHR14187">
    <property type="entry name" value="ALPHA KINASE/ELONGATION FACTOR 2 KINASE"/>
    <property type="match status" value="1"/>
</dbReference>
<dbReference type="OrthoDB" id="542576at2759"/>
<feature type="region of interest" description="Disordered" evidence="1">
    <location>
        <begin position="539"/>
        <end position="668"/>
    </location>
</feature>
<feature type="compositionally biased region" description="Low complexity" evidence="1">
    <location>
        <begin position="83"/>
        <end position="100"/>
    </location>
</feature>
<dbReference type="Gramene" id="PNW81846">
    <property type="protein sequence ID" value="PNW81846"/>
    <property type="gene ID" value="CHLRE_06g262950v5"/>
</dbReference>
<feature type="region of interest" description="Disordered" evidence="1">
    <location>
        <begin position="83"/>
        <end position="119"/>
    </location>
</feature>
<dbReference type="PANTHER" id="PTHR14187:SF5">
    <property type="entry name" value="HEAT SHOCK 70 KDA PROTEIN 12A"/>
    <property type="match status" value="1"/>
</dbReference>
<dbReference type="RefSeq" id="XP_042923525.1">
    <property type="nucleotide sequence ID" value="XM_043062819.1"/>
</dbReference>
<dbReference type="ExpressionAtlas" id="A0A2K3DMS0">
    <property type="expression patterns" value="baseline and differential"/>
</dbReference>
<dbReference type="STRING" id="3055.A0A2K3DMS0"/>
<feature type="compositionally biased region" description="Low complexity" evidence="1">
    <location>
        <begin position="632"/>
        <end position="662"/>
    </location>
</feature>
<dbReference type="InParanoid" id="A0A2K3DMS0"/>
<evidence type="ECO:0000313" key="2">
    <source>
        <dbReference type="EMBL" id="PNW81846.1"/>
    </source>
</evidence>